<dbReference type="InterPro" id="IPR035983">
    <property type="entry name" value="Hect_E3_ubiquitin_ligase"/>
</dbReference>
<name>A0AAD7ULK7_9STRA</name>
<feature type="compositionally biased region" description="Low complexity" evidence="6">
    <location>
        <begin position="357"/>
        <end position="366"/>
    </location>
</feature>
<dbReference type="EMBL" id="JAQMWT010000139">
    <property type="protein sequence ID" value="KAJ8609496.1"/>
    <property type="molecule type" value="Genomic_DNA"/>
</dbReference>
<evidence type="ECO:0000259" key="7">
    <source>
        <dbReference type="PROSITE" id="PS50237"/>
    </source>
</evidence>
<dbReference type="PROSITE" id="PS50237">
    <property type="entry name" value="HECT"/>
    <property type="match status" value="1"/>
</dbReference>
<dbReference type="InterPro" id="IPR044611">
    <property type="entry name" value="E3A/B/C-like"/>
</dbReference>
<dbReference type="GO" id="GO:0000209">
    <property type="term" value="P:protein polyubiquitination"/>
    <property type="evidence" value="ECO:0007669"/>
    <property type="project" value="InterPro"/>
</dbReference>
<keyword evidence="3" id="KW-0808">Transferase</keyword>
<dbReference type="SMART" id="SM00119">
    <property type="entry name" value="HECTc"/>
    <property type="match status" value="1"/>
</dbReference>
<dbReference type="Gene3D" id="3.30.2160.10">
    <property type="entry name" value="Hect, E3 ligase catalytic domain"/>
    <property type="match status" value="1"/>
</dbReference>
<evidence type="ECO:0000256" key="5">
    <source>
        <dbReference type="PROSITE-ProRule" id="PRU00104"/>
    </source>
</evidence>
<feature type="compositionally biased region" description="Low complexity" evidence="6">
    <location>
        <begin position="502"/>
        <end position="516"/>
    </location>
</feature>
<dbReference type="SUPFAM" id="SSF56204">
    <property type="entry name" value="Hect, E3 ligase catalytic domain"/>
    <property type="match status" value="1"/>
</dbReference>
<dbReference type="Proteomes" id="UP001230188">
    <property type="component" value="Unassembled WGS sequence"/>
</dbReference>
<dbReference type="Gene3D" id="3.90.1750.10">
    <property type="entry name" value="Hect, E3 ligase catalytic domains"/>
    <property type="match status" value="1"/>
</dbReference>
<dbReference type="EC" id="2.3.2.26" evidence="2"/>
<comment type="caution">
    <text evidence="8">The sequence shown here is derived from an EMBL/GenBank/DDBJ whole genome shotgun (WGS) entry which is preliminary data.</text>
</comment>
<evidence type="ECO:0000256" key="4">
    <source>
        <dbReference type="ARBA" id="ARBA00022786"/>
    </source>
</evidence>
<feature type="compositionally biased region" description="Acidic residues" evidence="6">
    <location>
        <begin position="346"/>
        <end position="356"/>
    </location>
</feature>
<dbReference type="Gene3D" id="3.30.2410.10">
    <property type="entry name" value="Hect, E3 ligase catalytic domain"/>
    <property type="match status" value="1"/>
</dbReference>
<feature type="compositionally biased region" description="Basic and acidic residues" evidence="6">
    <location>
        <begin position="333"/>
        <end position="345"/>
    </location>
</feature>
<accession>A0AAD7ULK7</accession>
<evidence type="ECO:0000256" key="3">
    <source>
        <dbReference type="ARBA" id="ARBA00022679"/>
    </source>
</evidence>
<evidence type="ECO:0000256" key="2">
    <source>
        <dbReference type="ARBA" id="ARBA00012485"/>
    </source>
</evidence>
<comment type="catalytic activity">
    <reaction evidence="1">
        <text>S-ubiquitinyl-[E2 ubiquitin-conjugating enzyme]-L-cysteine + [acceptor protein]-L-lysine = [E2 ubiquitin-conjugating enzyme]-L-cysteine + N(6)-ubiquitinyl-[acceptor protein]-L-lysine.</text>
        <dbReference type="EC" id="2.3.2.26"/>
    </reaction>
</comment>
<dbReference type="InterPro" id="IPR000569">
    <property type="entry name" value="HECT_dom"/>
</dbReference>
<dbReference type="AlphaFoldDB" id="A0AAD7ULK7"/>
<keyword evidence="4 5" id="KW-0833">Ubl conjugation pathway</keyword>
<protein>
    <recommendedName>
        <fullName evidence="2">HECT-type E3 ubiquitin transferase</fullName>
        <ecNumber evidence="2">2.3.2.26</ecNumber>
    </recommendedName>
</protein>
<dbReference type="PANTHER" id="PTHR45700">
    <property type="entry name" value="UBIQUITIN-PROTEIN LIGASE E3C"/>
    <property type="match status" value="1"/>
</dbReference>
<feature type="active site" description="Glycyl thioester intermediate" evidence="5">
    <location>
        <position position="1071"/>
    </location>
</feature>
<organism evidence="8 9">
    <name type="scientific">Chrysophaeum taylorii</name>
    <dbReference type="NCBI Taxonomy" id="2483200"/>
    <lineage>
        <taxon>Eukaryota</taxon>
        <taxon>Sar</taxon>
        <taxon>Stramenopiles</taxon>
        <taxon>Ochrophyta</taxon>
        <taxon>Pelagophyceae</taxon>
        <taxon>Pelagomonadales</taxon>
        <taxon>Pelagomonadaceae</taxon>
        <taxon>Chrysophaeum</taxon>
    </lineage>
</organism>
<dbReference type="GO" id="GO:0006511">
    <property type="term" value="P:ubiquitin-dependent protein catabolic process"/>
    <property type="evidence" value="ECO:0007669"/>
    <property type="project" value="TreeGrafter"/>
</dbReference>
<feature type="domain" description="HECT" evidence="7">
    <location>
        <begin position="771"/>
        <end position="1103"/>
    </location>
</feature>
<evidence type="ECO:0000256" key="1">
    <source>
        <dbReference type="ARBA" id="ARBA00000885"/>
    </source>
</evidence>
<gene>
    <name evidence="8" type="ORF">CTAYLR_005456</name>
</gene>
<evidence type="ECO:0000256" key="6">
    <source>
        <dbReference type="SAM" id="MobiDB-lite"/>
    </source>
</evidence>
<dbReference type="Pfam" id="PF00632">
    <property type="entry name" value="HECT"/>
    <property type="match status" value="1"/>
</dbReference>
<reference evidence="8" key="1">
    <citation type="submission" date="2023-01" db="EMBL/GenBank/DDBJ databases">
        <title>Metagenome sequencing of chrysophaentin producing Chrysophaeum taylorii.</title>
        <authorList>
            <person name="Davison J."/>
            <person name="Bewley C."/>
        </authorList>
    </citation>
    <scope>NUCLEOTIDE SEQUENCE</scope>
    <source>
        <strain evidence="8">NIES-1699</strain>
    </source>
</reference>
<keyword evidence="9" id="KW-1185">Reference proteome</keyword>
<feature type="compositionally biased region" description="Acidic residues" evidence="6">
    <location>
        <begin position="670"/>
        <end position="685"/>
    </location>
</feature>
<dbReference type="FunFam" id="3.30.2410.10:FF:000011">
    <property type="entry name" value="Putative Ubiquitin-protein ligase E3C"/>
    <property type="match status" value="1"/>
</dbReference>
<sequence length="1103" mass="120792">MFDGSERTRRAIRLGGRGHQHESDKGELMKRARAERAERAEAKRRGAAATQIGAWLRGRWIAQRHRGEVRRGWDGQMRDLEAVRSVFAARGAAFQVPAVALGSLVRSFLAFFEGPLVDEARLEVMCSTVLRYPSSARHGLSGVQCRGLLEACLAAADARGVATTSWRSLALATCAGDDASPFRPEAATLGLLWINERACGVARAAVLAGRRDDGRRVAVAVAVASVAAAARVANSESPQRVRRARATFALNLLTLDGVDDPVVAALEADLGPTCRALLERRDLDRALPRGIETLLARICDACERGARGASDAVSLAFSIASRLPRAALVDGDAPTRESSRSKRDSGDDDFDSDSDSDQSSSRVLSRVPRKRPASSVALLDTSVASALASRDADLGSNRQLGSSSCPPLASRAFWRAVFAPRGADDDDDDDAPFVSACVLAATVVATCDPAPRARVAIAARPRVVSAIVDAAATNPDVVRRLWRLARHALADSTNLDDAAVVAPSLDPSSSSSSPPANKRPLSSSSKTPRVVASTPAGDASSTRWAPLVLFCCVYTHLLAGLDDDAVAEGESWLGEAEIYDLAALLRDALSRELWRANALQRAPSFRRLYALAVCARLFNQLYDRLEPARRLRVESGFWIWKAVRLSEQLAADDRRDDDENDENGRGGAPPEEDDVVAARDEDGDTEMTARSPDLDSVALSKEPRVAQLLSAMPFVVPFDQRVALFSQLVERDRERYQDDAALFSARRPLAIRVKIRRDHVFDDAFDALFSAGVDLRGRVQVTFVNRAGHQEAGIDGGGVFKEFLDEITKAAFADDADDLFASTPDGALYPRPRRLDRVEFCGRIIGKALYERVLVEPRFARFFLNKALGKYNSFDDLASLDRDLYANLLKLKRVPPDQLDALGLDFQLTTVDPRSNAPLDVELLPGGRDLRVQTANRARYVQLVAHQRLNVETAAASAAFLRGLRAVVPARWLRMFDPRELQTLISGDDAPIDVDDWMNHVQYGGGYHPSQPIIQWFWDIVRSLDHAQRALLLRFVTSCSRPPLLGFSRLRPLIAIHRVPDRDRLPTSSTCMNLLKLPHYADHATLREKLLYSIQEAHGFELS</sequence>
<feature type="region of interest" description="Disordered" evidence="6">
    <location>
        <begin position="328"/>
        <end position="368"/>
    </location>
</feature>
<dbReference type="CDD" id="cd00078">
    <property type="entry name" value="HECTc"/>
    <property type="match status" value="1"/>
</dbReference>
<evidence type="ECO:0000313" key="9">
    <source>
        <dbReference type="Proteomes" id="UP001230188"/>
    </source>
</evidence>
<feature type="region of interest" description="Disordered" evidence="6">
    <location>
        <begin position="502"/>
        <end position="539"/>
    </location>
</feature>
<feature type="compositionally biased region" description="Basic and acidic residues" evidence="6">
    <location>
        <begin position="19"/>
        <end position="30"/>
    </location>
</feature>
<evidence type="ECO:0000313" key="8">
    <source>
        <dbReference type="EMBL" id="KAJ8609496.1"/>
    </source>
</evidence>
<feature type="region of interest" description="Disordered" evidence="6">
    <location>
        <begin position="651"/>
        <end position="691"/>
    </location>
</feature>
<feature type="region of interest" description="Disordered" evidence="6">
    <location>
        <begin position="1"/>
        <end position="30"/>
    </location>
</feature>
<proteinExistence type="predicted"/>
<dbReference type="PANTHER" id="PTHR45700:SF2">
    <property type="entry name" value="UBIQUITIN-PROTEIN LIGASE E3C"/>
    <property type="match status" value="1"/>
</dbReference>
<dbReference type="GO" id="GO:0061630">
    <property type="term" value="F:ubiquitin protein ligase activity"/>
    <property type="evidence" value="ECO:0007669"/>
    <property type="project" value="UniProtKB-EC"/>
</dbReference>